<feature type="signal peptide" evidence="1">
    <location>
        <begin position="1"/>
        <end position="20"/>
    </location>
</feature>
<feature type="chain" id="PRO_5045676731" evidence="1">
    <location>
        <begin position="21"/>
        <end position="203"/>
    </location>
</feature>
<dbReference type="SUPFAM" id="SSF56925">
    <property type="entry name" value="OMPA-like"/>
    <property type="match status" value="1"/>
</dbReference>
<dbReference type="InterPro" id="IPR011250">
    <property type="entry name" value="OMP/PagP_B-barrel"/>
</dbReference>
<accession>A0ABS1FSX1</accession>
<gene>
    <name evidence="3" type="ORF">JHL15_07140</name>
</gene>
<proteinExistence type="predicted"/>
<evidence type="ECO:0000313" key="3">
    <source>
        <dbReference type="EMBL" id="MBK1895517.1"/>
    </source>
</evidence>
<dbReference type="InterPro" id="IPR025665">
    <property type="entry name" value="Beta-barrel_OMP_2"/>
</dbReference>
<feature type="domain" description="Outer membrane protein beta-barrel" evidence="2">
    <location>
        <begin position="21"/>
        <end position="182"/>
    </location>
</feature>
<keyword evidence="4" id="KW-1185">Reference proteome</keyword>
<comment type="caution">
    <text evidence="3">The sequence shown here is derived from an EMBL/GenBank/DDBJ whole genome shotgun (WGS) entry which is preliminary data.</text>
</comment>
<name>A0ABS1FSX1_9FLAO</name>
<evidence type="ECO:0000259" key="2">
    <source>
        <dbReference type="Pfam" id="PF13568"/>
    </source>
</evidence>
<sequence>MKKSFLFILLFIGASTVVKAQINFGVKAGYNLSTVKFANEKLDSKSFFYAGGLVEYPLSPKVALQGELLYTQIGGKMGTELVQLVGNEVVNMGTTYYNYQFSQLQIPISIKYSFIPKLSASVGMNFAFNLSSKVKTTFMEENTHDFEGLKTLNLYPFLGAEFKFNEKFFMDARYNFNFINMTEGNGIPIKAGFLQAGVGYRFR</sequence>
<dbReference type="Gene3D" id="2.40.160.20">
    <property type="match status" value="1"/>
</dbReference>
<organism evidence="3 4">
    <name type="scientific">Chryseobacterium paridis</name>
    <dbReference type="NCBI Taxonomy" id="2800328"/>
    <lineage>
        <taxon>Bacteria</taxon>
        <taxon>Pseudomonadati</taxon>
        <taxon>Bacteroidota</taxon>
        <taxon>Flavobacteriia</taxon>
        <taxon>Flavobacteriales</taxon>
        <taxon>Weeksellaceae</taxon>
        <taxon>Chryseobacterium group</taxon>
        <taxon>Chryseobacterium</taxon>
    </lineage>
</organism>
<dbReference type="Pfam" id="PF13568">
    <property type="entry name" value="OMP_b-brl_2"/>
    <property type="match status" value="1"/>
</dbReference>
<reference evidence="4" key="1">
    <citation type="submission" date="2021-01" db="EMBL/GenBank/DDBJ databases">
        <title>Genome public.</title>
        <authorList>
            <person name="Liu C."/>
            <person name="Sun Q."/>
        </authorList>
    </citation>
    <scope>NUCLEOTIDE SEQUENCE [LARGE SCALE GENOMIC DNA]</scope>
    <source>
        <strain evidence="4">YIM B02567</strain>
    </source>
</reference>
<evidence type="ECO:0000313" key="4">
    <source>
        <dbReference type="Proteomes" id="UP000628669"/>
    </source>
</evidence>
<evidence type="ECO:0000256" key="1">
    <source>
        <dbReference type="SAM" id="SignalP"/>
    </source>
</evidence>
<dbReference type="EMBL" id="JAENHK010000007">
    <property type="protein sequence ID" value="MBK1895517.1"/>
    <property type="molecule type" value="Genomic_DNA"/>
</dbReference>
<dbReference type="RefSeq" id="WP_200244570.1">
    <property type="nucleotide sequence ID" value="NZ_JAENHK010000007.1"/>
</dbReference>
<protein>
    <submittedName>
        <fullName evidence="3">PorT family protein</fullName>
    </submittedName>
</protein>
<keyword evidence="1" id="KW-0732">Signal</keyword>
<dbReference type="Proteomes" id="UP000628669">
    <property type="component" value="Unassembled WGS sequence"/>
</dbReference>